<proteinExistence type="predicted"/>
<dbReference type="EMBL" id="UGYZ01000002">
    <property type="protein sequence ID" value="SUJ07939.1"/>
    <property type="molecule type" value="Genomic_DNA"/>
</dbReference>
<dbReference type="Pfam" id="PF13279">
    <property type="entry name" value="4HBT_2"/>
    <property type="match status" value="1"/>
</dbReference>
<dbReference type="PANTHER" id="PTHR31793:SF2">
    <property type="entry name" value="BLR1345 PROTEIN"/>
    <property type="match status" value="1"/>
</dbReference>
<dbReference type="Gene3D" id="3.10.129.10">
    <property type="entry name" value="Hotdog Thioesterase"/>
    <property type="match status" value="1"/>
</dbReference>
<dbReference type="OrthoDB" id="6117985at2"/>
<evidence type="ECO:0000313" key="2">
    <source>
        <dbReference type="Proteomes" id="UP000254519"/>
    </source>
</evidence>
<dbReference type="GO" id="GO:0047617">
    <property type="term" value="F:fatty acyl-CoA hydrolase activity"/>
    <property type="evidence" value="ECO:0007669"/>
    <property type="project" value="TreeGrafter"/>
</dbReference>
<reference evidence="1 2" key="1">
    <citation type="submission" date="2018-06" db="EMBL/GenBank/DDBJ databases">
        <authorList>
            <consortium name="Pathogen Informatics"/>
            <person name="Doyle S."/>
        </authorList>
    </citation>
    <scope>NUCLEOTIDE SEQUENCE [LARGE SCALE GENOMIC DNA]</scope>
    <source>
        <strain evidence="2">ATCC 11859 / DSM 33 / NCIB 8841 / NCTC 4822</strain>
    </source>
</reference>
<dbReference type="PANTHER" id="PTHR31793">
    <property type="entry name" value="4-HYDROXYBENZOYL-COA THIOESTERASE FAMILY MEMBER"/>
    <property type="match status" value="1"/>
</dbReference>
<dbReference type="RefSeq" id="WP_115361531.1">
    <property type="nucleotide sequence ID" value="NZ_CP038012.1"/>
</dbReference>
<name>A0A380BVG2_SPOPA</name>
<gene>
    <name evidence="1" type="ORF">NCTC4822_01841</name>
</gene>
<dbReference type="InterPro" id="IPR050563">
    <property type="entry name" value="4-hydroxybenzoyl-CoA_TE"/>
</dbReference>
<protein>
    <submittedName>
        <fullName evidence="1">Bifunctional 3-hydroxyacyl-CoA dehydrogenase/thioesterase</fullName>
    </submittedName>
</protein>
<accession>A0A380BVG2</accession>
<dbReference type="InterPro" id="IPR029069">
    <property type="entry name" value="HotDog_dom_sf"/>
</dbReference>
<dbReference type="SUPFAM" id="SSF54637">
    <property type="entry name" value="Thioesterase/thiol ester dehydrase-isomerase"/>
    <property type="match status" value="1"/>
</dbReference>
<sequence>MEHVSFNYEDHVRSEWVDYNGHMNDAAYARVFSLAVDAFMAHIGLDEKGINKHEYTIFTLETHLCYLREANEGEMLAVTAQLLDVDDKRLHIFFVMKNGNGEIVSTSEQMLMGIDTAQGKAAAFPKAIASIVETLWKAHKQLETPKQVGRKIGIRR</sequence>
<dbReference type="CDD" id="cd00586">
    <property type="entry name" value="4HBT"/>
    <property type="match status" value="1"/>
</dbReference>
<dbReference type="AlphaFoldDB" id="A0A380BVG2"/>
<organism evidence="1 2">
    <name type="scientific">Sporosarcina pasteurii</name>
    <name type="common">Bacillus pasteurii</name>
    <dbReference type="NCBI Taxonomy" id="1474"/>
    <lineage>
        <taxon>Bacteria</taxon>
        <taxon>Bacillati</taxon>
        <taxon>Bacillota</taxon>
        <taxon>Bacilli</taxon>
        <taxon>Bacillales</taxon>
        <taxon>Caryophanaceae</taxon>
        <taxon>Sporosarcina</taxon>
    </lineage>
</organism>
<evidence type="ECO:0000313" key="1">
    <source>
        <dbReference type="EMBL" id="SUJ07939.1"/>
    </source>
</evidence>
<dbReference type="Proteomes" id="UP000254519">
    <property type="component" value="Unassembled WGS sequence"/>
</dbReference>
<keyword evidence="2" id="KW-1185">Reference proteome</keyword>